<evidence type="ECO:0000259" key="9">
    <source>
        <dbReference type="PROSITE" id="PS51755"/>
    </source>
</evidence>
<dbReference type="SUPFAM" id="SSF52172">
    <property type="entry name" value="CheY-like"/>
    <property type="match status" value="1"/>
</dbReference>
<dbReference type="STRING" id="1280954.HPO_04355"/>
<feature type="DNA-binding region" description="OmpR/PhoB-type" evidence="7">
    <location>
        <begin position="145"/>
        <end position="245"/>
    </location>
</feature>
<evidence type="ECO:0000256" key="5">
    <source>
        <dbReference type="ARBA" id="ARBA00023163"/>
    </source>
</evidence>
<feature type="domain" description="Response regulatory" evidence="8">
    <location>
        <begin position="17"/>
        <end position="133"/>
    </location>
</feature>
<gene>
    <name evidence="10" type="ORF">HPO_04355</name>
</gene>
<keyword evidence="5" id="KW-0804">Transcription</keyword>
<dbReference type="PATRIC" id="fig|1280954.3.peg.884"/>
<dbReference type="InterPro" id="IPR036388">
    <property type="entry name" value="WH-like_DNA-bd_sf"/>
</dbReference>
<accession>A0A062VLQ4</accession>
<dbReference type="Gene3D" id="3.40.50.2300">
    <property type="match status" value="1"/>
</dbReference>
<organism evidence="10 11">
    <name type="scientific">Hyphomonas polymorpha PS728</name>
    <dbReference type="NCBI Taxonomy" id="1280954"/>
    <lineage>
        <taxon>Bacteria</taxon>
        <taxon>Pseudomonadati</taxon>
        <taxon>Pseudomonadota</taxon>
        <taxon>Alphaproteobacteria</taxon>
        <taxon>Hyphomonadales</taxon>
        <taxon>Hyphomonadaceae</taxon>
        <taxon>Hyphomonas</taxon>
    </lineage>
</organism>
<feature type="domain" description="OmpR/PhoB-type" evidence="9">
    <location>
        <begin position="145"/>
        <end position="245"/>
    </location>
</feature>
<dbReference type="GO" id="GO:0006355">
    <property type="term" value="P:regulation of DNA-templated transcription"/>
    <property type="evidence" value="ECO:0007669"/>
    <property type="project" value="InterPro"/>
</dbReference>
<dbReference type="Pfam" id="PF00072">
    <property type="entry name" value="Response_reg"/>
    <property type="match status" value="1"/>
</dbReference>
<dbReference type="Proteomes" id="UP000027100">
    <property type="component" value="Unassembled WGS sequence"/>
</dbReference>
<keyword evidence="4 7" id="KW-0238">DNA-binding</keyword>
<dbReference type="CDD" id="cd00383">
    <property type="entry name" value="trans_reg_C"/>
    <property type="match status" value="1"/>
</dbReference>
<dbReference type="SMART" id="SM00862">
    <property type="entry name" value="Trans_reg_C"/>
    <property type="match status" value="1"/>
</dbReference>
<reference evidence="10 11" key="1">
    <citation type="journal article" date="2014" name="Antonie Van Leeuwenhoek">
        <title>Hyphomonas beringensis sp. nov. and Hyphomonas chukchiensis sp. nov., isolated from surface seawater of the Bering Sea and Chukchi Sea.</title>
        <authorList>
            <person name="Li C."/>
            <person name="Lai Q."/>
            <person name="Li G."/>
            <person name="Dong C."/>
            <person name="Wang J."/>
            <person name="Liao Y."/>
            <person name="Shao Z."/>
        </authorList>
    </citation>
    <scope>NUCLEOTIDE SEQUENCE [LARGE SCALE GENOMIC DNA]</scope>
    <source>
        <strain evidence="10 11">PS728</strain>
    </source>
</reference>
<dbReference type="GO" id="GO:0000156">
    <property type="term" value="F:phosphorelay response regulator activity"/>
    <property type="evidence" value="ECO:0007669"/>
    <property type="project" value="TreeGrafter"/>
</dbReference>
<evidence type="ECO:0000313" key="10">
    <source>
        <dbReference type="EMBL" id="KCZ99590.1"/>
    </source>
</evidence>
<dbReference type="InterPro" id="IPR001789">
    <property type="entry name" value="Sig_transdc_resp-reg_receiver"/>
</dbReference>
<proteinExistence type="predicted"/>
<dbReference type="SUPFAM" id="SSF46894">
    <property type="entry name" value="C-terminal effector domain of the bipartite response regulators"/>
    <property type="match status" value="1"/>
</dbReference>
<dbReference type="AlphaFoldDB" id="A0A062VLQ4"/>
<sequence>MDSRRELSLPQPELAMRVVLVDDDPMVLETITLSWPDPADQFDTFESFEALKTLLYAPGFADVDCVILDLQLPDASGSQILTEIRRISDVPILMLSGWGDTEFRADLINRGIDDYVLKPASAKELHARVSRLTKRAKGQPAAELPDTIAIGEVNYLPKERGFRHGLQFTELTHAEARLIEALIAAGGRPVPRNDLYHQAFGRPYREGEKVLETYISRLRQKLDELEKGSGSFLQTARGIGYRLAAGAL</sequence>
<dbReference type="EMBL" id="ARYM01000004">
    <property type="protein sequence ID" value="KCZ99590.1"/>
    <property type="molecule type" value="Genomic_DNA"/>
</dbReference>
<name>A0A062VLQ4_9PROT</name>
<comment type="caution">
    <text evidence="10">The sequence shown here is derived from an EMBL/GenBank/DDBJ whole genome shotgun (WGS) entry which is preliminary data.</text>
</comment>
<dbReference type="PANTHER" id="PTHR48111">
    <property type="entry name" value="REGULATOR OF RPOS"/>
    <property type="match status" value="1"/>
</dbReference>
<dbReference type="PROSITE" id="PS50110">
    <property type="entry name" value="RESPONSE_REGULATORY"/>
    <property type="match status" value="1"/>
</dbReference>
<evidence type="ECO:0000256" key="2">
    <source>
        <dbReference type="ARBA" id="ARBA00023012"/>
    </source>
</evidence>
<keyword evidence="2" id="KW-0902">Two-component regulatory system</keyword>
<dbReference type="InterPro" id="IPR001867">
    <property type="entry name" value="OmpR/PhoB-type_DNA-bd"/>
</dbReference>
<evidence type="ECO:0000256" key="7">
    <source>
        <dbReference type="PROSITE-ProRule" id="PRU01091"/>
    </source>
</evidence>
<dbReference type="GO" id="GO:0032993">
    <property type="term" value="C:protein-DNA complex"/>
    <property type="evidence" value="ECO:0007669"/>
    <property type="project" value="TreeGrafter"/>
</dbReference>
<dbReference type="eggNOG" id="COG0745">
    <property type="taxonomic scope" value="Bacteria"/>
</dbReference>
<dbReference type="GO" id="GO:0005829">
    <property type="term" value="C:cytosol"/>
    <property type="evidence" value="ECO:0007669"/>
    <property type="project" value="TreeGrafter"/>
</dbReference>
<dbReference type="Gene3D" id="1.10.10.10">
    <property type="entry name" value="Winged helix-like DNA-binding domain superfamily/Winged helix DNA-binding domain"/>
    <property type="match status" value="1"/>
</dbReference>
<keyword evidence="1 6" id="KW-0597">Phosphoprotein</keyword>
<evidence type="ECO:0000256" key="1">
    <source>
        <dbReference type="ARBA" id="ARBA00022553"/>
    </source>
</evidence>
<dbReference type="CDD" id="cd00156">
    <property type="entry name" value="REC"/>
    <property type="match status" value="1"/>
</dbReference>
<evidence type="ECO:0000256" key="6">
    <source>
        <dbReference type="PROSITE-ProRule" id="PRU00169"/>
    </source>
</evidence>
<evidence type="ECO:0000256" key="4">
    <source>
        <dbReference type="ARBA" id="ARBA00023125"/>
    </source>
</evidence>
<feature type="modified residue" description="4-aspartylphosphate" evidence="6">
    <location>
        <position position="69"/>
    </location>
</feature>
<evidence type="ECO:0000256" key="3">
    <source>
        <dbReference type="ARBA" id="ARBA00023015"/>
    </source>
</evidence>
<evidence type="ECO:0000313" key="11">
    <source>
        <dbReference type="Proteomes" id="UP000027100"/>
    </source>
</evidence>
<keyword evidence="3" id="KW-0805">Transcription regulation</keyword>
<protein>
    <submittedName>
        <fullName evidence="10">DNA-binding response regulator</fullName>
    </submittedName>
</protein>
<evidence type="ECO:0000259" key="8">
    <source>
        <dbReference type="PROSITE" id="PS50110"/>
    </source>
</evidence>
<keyword evidence="11" id="KW-1185">Reference proteome</keyword>
<dbReference type="InterPro" id="IPR011006">
    <property type="entry name" value="CheY-like_superfamily"/>
</dbReference>
<dbReference type="GO" id="GO:0000976">
    <property type="term" value="F:transcription cis-regulatory region binding"/>
    <property type="evidence" value="ECO:0007669"/>
    <property type="project" value="TreeGrafter"/>
</dbReference>
<dbReference type="InterPro" id="IPR016032">
    <property type="entry name" value="Sig_transdc_resp-reg_C-effctor"/>
</dbReference>
<dbReference type="SMART" id="SM00448">
    <property type="entry name" value="REC"/>
    <property type="match status" value="1"/>
</dbReference>
<dbReference type="Pfam" id="PF00486">
    <property type="entry name" value="Trans_reg_C"/>
    <property type="match status" value="1"/>
</dbReference>
<dbReference type="PROSITE" id="PS51755">
    <property type="entry name" value="OMPR_PHOB"/>
    <property type="match status" value="1"/>
</dbReference>
<dbReference type="InterPro" id="IPR039420">
    <property type="entry name" value="WalR-like"/>
</dbReference>
<dbReference type="PANTHER" id="PTHR48111:SF1">
    <property type="entry name" value="TWO-COMPONENT RESPONSE REGULATOR ORR33"/>
    <property type="match status" value="1"/>
</dbReference>